<feature type="binding site" evidence="4">
    <location>
        <position position="230"/>
    </location>
    <ligand>
        <name>3-dehydroquinate</name>
        <dbReference type="ChEBI" id="CHEBI:32364"/>
    </ligand>
</feature>
<dbReference type="CDD" id="cd00502">
    <property type="entry name" value="DHQase_I"/>
    <property type="match status" value="1"/>
</dbReference>
<evidence type="ECO:0000313" key="6">
    <source>
        <dbReference type="Proteomes" id="UP001597277"/>
    </source>
</evidence>
<dbReference type="SUPFAM" id="SSF51569">
    <property type="entry name" value="Aldolase"/>
    <property type="match status" value="1"/>
</dbReference>
<keyword evidence="4" id="KW-0028">Amino-acid biosynthesis</keyword>
<sequence>MRTVAVKNLVLGTPGAPPAVIVPVFAGELAEILAQAAALPAGVDVVEWRVDHLNGHEDHERVRAAAREIAEALPGLPLLATVRTRPEGGRATMSDRDYVDLIATLAATEGVDMVDVEHARSRAVQAVTAAHAGGAAVVVSMHELGDTPSAAMMRARLRAMAEAGGDIVKLAVTPHEESDVLALLEATSRWRREAEVPAITMAMGRLGVVTRLVGHLFGSAATFAAVGRESAPGQPDLADLRGVLDAVARVTEG</sequence>
<comment type="caution">
    <text evidence="5">The sequence shown here is derived from an EMBL/GenBank/DDBJ whole genome shotgun (WGS) entry which is preliminary data.</text>
</comment>
<feature type="binding site" evidence="4">
    <location>
        <position position="234"/>
    </location>
    <ligand>
        <name>3-dehydroquinate</name>
        <dbReference type="ChEBI" id="CHEBI:32364"/>
    </ligand>
</feature>
<feature type="binding site" evidence="4">
    <location>
        <position position="83"/>
    </location>
    <ligand>
        <name>3-dehydroquinate</name>
        <dbReference type="ChEBI" id="CHEBI:32364"/>
    </ligand>
</feature>
<dbReference type="HAMAP" id="MF_00214">
    <property type="entry name" value="AroD"/>
    <property type="match status" value="1"/>
</dbReference>
<dbReference type="RefSeq" id="WP_388009432.1">
    <property type="nucleotide sequence ID" value="NZ_JBHUEE010000009.1"/>
</dbReference>
<protein>
    <recommendedName>
        <fullName evidence="4">3-dehydroquinate dehydratase</fullName>
        <shortName evidence="4">3-dehydroquinase</shortName>
        <ecNumber evidence="4">4.2.1.10</ecNumber>
    </recommendedName>
    <alternativeName>
        <fullName evidence="4">Type I DHQase</fullName>
    </alternativeName>
    <alternativeName>
        <fullName evidence="4">Type I dehydroquinase</fullName>
        <shortName evidence="4">DHQ1</shortName>
    </alternativeName>
</protein>
<feature type="binding site" evidence="4">
    <location>
        <position position="211"/>
    </location>
    <ligand>
        <name>3-dehydroquinate</name>
        <dbReference type="ChEBI" id="CHEBI:32364"/>
    </ligand>
</feature>
<organism evidence="5 6">
    <name type="scientific">Georgenia deserti</name>
    <dbReference type="NCBI Taxonomy" id="2093781"/>
    <lineage>
        <taxon>Bacteria</taxon>
        <taxon>Bacillati</taxon>
        <taxon>Actinomycetota</taxon>
        <taxon>Actinomycetes</taxon>
        <taxon>Micrococcales</taxon>
        <taxon>Bogoriellaceae</taxon>
        <taxon>Georgenia</taxon>
    </lineage>
</organism>
<evidence type="ECO:0000256" key="3">
    <source>
        <dbReference type="ARBA" id="ARBA00023270"/>
    </source>
</evidence>
<dbReference type="PANTHER" id="PTHR43699">
    <property type="entry name" value="3-DEHYDROQUINATE DEHYDRATASE"/>
    <property type="match status" value="1"/>
</dbReference>
<comment type="catalytic activity">
    <reaction evidence="1 4">
        <text>3-dehydroquinate = 3-dehydroshikimate + H2O</text>
        <dbReference type="Rhea" id="RHEA:21096"/>
        <dbReference type="ChEBI" id="CHEBI:15377"/>
        <dbReference type="ChEBI" id="CHEBI:16630"/>
        <dbReference type="ChEBI" id="CHEBI:32364"/>
        <dbReference type="EC" id="4.2.1.10"/>
    </reaction>
</comment>
<dbReference type="EMBL" id="JBHUEE010000009">
    <property type="protein sequence ID" value="MFD1719339.1"/>
    <property type="molecule type" value="Genomic_DNA"/>
</dbReference>
<feature type="active site" description="Schiff-base intermediate with substrate" evidence="4">
    <location>
        <position position="169"/>
    </location>
</feature>
<evidence type="ECO:0000313" key="5">
    <source>
        <dbReference type="EMBL" id="MFD1719339.1"/>
    </source>
</evidence>
<dbReference type="Pfam" id="PF01487">
    <property type="entry name" value="DHquinase_I"/>
    <property type="match status" value="1"/>
</dbReference>
<reference evidence="6" key="1">
    <citation type="journal article" date="2019" name="Int. J. Syst. Evol. Microbiol.">
        <title>The Global Catalogue of Microorganisms (GCM) 10K type strain sequencing project: providing services to taxonomists for standard genome sequencing and annotation.</title>
        <authorList>
            <consortium name="The Broad Institute Genomics Platform"/>
            <consortium name="The Broad Institute Genome Sequencing Center for Infectious Disease"/>
            <person name="Wu L."/>
            <person name="Ma J."/>
        </authorList>
    </citation>
    <scope>NUCLEOTIDE SEQUENCE [LARGE SCALE GENOMIC DNA]</scope>
    <source>
        <strain evidence="6">JCM 17130</strain>
    </source>
</reference>
<dbReference type="PANTHER" id="PTHR43699:SF1">
    <property type="entry name" value="3-DEHYDROQUINATE DEHYDRATASE"/>
    <property type="match status" value="1"/>
</dbReference>
<evidence type="ECO:0000256" key="4">
    <source>
        <dbReference type="HAMAP-Rule" id="MF_00214"/>
    </source>
</evidence>
<keyword evidence="4" id="KW-0057">Aromatic amino acid biosynthesis</keyword>
<dbReference type="InterPro" id="IPR001381">
    <property type="entry name" value="DHquinase_I"/>
</dbReference>
<evidence type="ECO:0000256" key="2">
    <source>
        <dbReference type="ARBA" id="ARBA00023239"/>
    </source>
</evidence>
<comment type="caution">
    <text evidence="4">Lacks conserved residue(s) required for the propagation of feature annotation.</text>
</comment>
<comment type="similarity">
    <text evidence="4">Belongs to the type-I 3-dehydroquinase family.</text>
</comment>
<dbReference type="GO" id="GO:0003855">
    <property type="term" value="F:3-dehydroquinate dehydratase activity"/>
    <property type="evidence" value="ECO:0007669"/>
    <property type="project" value="UniProtKB-EC"/>
</dbReference>
<keyword evidence="3 4" id="KW-0704">Schiff base</keyword>
<dbReference type="EC" id="4.2.1.10" evidence="4"/>
<keyword evidence="6" id="KW-1185">Reference proteome</keyword>
<name>A0ABW4LAZ6_9MICO</name>
<feature type="binding site" evidence="4">
    <location>
        <begin position="47"/>
        <end position="49"/>
    </location>
    <ligand>
        <name>3-dehydroquinate</name>
        <dbReference type="ChEBI" id="CHEBI:32364"/>
    </ligand>
</feature>
<feature type="active site" description="Proton donor/acceptor" evidence="4">
    <location>
        <position position="142"/>
    </location>
</feature>
<dbReference type="InterPro" id="IPR050146">
    <property type="entry name" value="Type-I_3-dehydroquinase"/>
</dbReference>
<accession>A0ABW4LAZ6</accession>
<comment type="subunit">
    <text evidence="4">Homodimer.</text>
</comment>
<keyword evidence="2 4" id="KW-0456">Lyase</keyword>
<dbReference type="Proteomes" id="UP001597277">
    <property type="component" value="Unassembled WGS sequence"/>
</dbReference>
<evidence type="ECO:0000256" key="1">
    <source>
        <dbReference type="ARBA" id="ARBA00001864"/>
    </source>
</evidence>
<dbReference type="NCBIfam" id="TIGR01093">
    <property type="entry name" value="aroD"/>
    <property type="match status" value="1"/>
</dbReference>
<dbReference type="InterPro" id="IPR013785">
    <property type="entry name" value="Aldolase_TIM"/>
</dbReference>
<dbReference type="Gene3D" id="3.20.20.70">
    <property type="entry name" value="Aldolase class I"/>
    <property type="match status" value="1"/>
</dbReference>
<gene>
    <name evidence="4 5" type="primary">aroD</name>
    <name evidence="5" type="ORF">ACFSE6_15960</name>
</gene>
<proteinExistence type="inferred from homology"/>
<comment type="pathway">
    <text evidence="4">Metabolic intermediate biosynthesis; chorismate biosynthesis; chorismate from D-erythrose 4-phosphate and phosphoenolpyruvate: step 3/7.</text>
</comment>
<comment type="function">
    <text evidence="4">Involved in the third step of the chorismate pathway, which leads to the biosynthesis of aromatic amino acids. Catalyzes the cis-dehydration of 3-dehydroquinate (DHQ) and introduces the first double bond of the aromatic ring to yield 3-dehydroshikimate.</text>
</comment>